<feature type="region of interest" description="Disordered" evidence="1">
    <location>
        <begin position="45"/>
        <end position="400"/>
    </location>
</feature>
<feature type="compositionally biased region" description="Low complexity" evidence="1">
    <location>
        <begin position="249"/>
        <end position="279"/>
    </location>
</feature>
<dbReference type="PANTHER" id="PTHR22959:SF0">
    <property type="entry name" value="PARTNER OF Y14 AND MAGO"/>
    <property type="match status" value="1"/>
</dbReference>
<reference evidence="3 4" key="1">
    <citation type="submission" date="2018-11" db="EMBL/GenBank/DDBJ databases">
        <title>Genome sequence of Saitozyma podzolica DSM 27192.</title>
        <authorList>
            <person name="Aliyu H."/>
            <person name="Gorte O."/>
            <person name="Ochsenreither K."/>
        </authorList>
    </citation>
    <scope>NUCLEOTIDE SEQUENCE [LARGE SCALE GENOMIC DNA]</scope>
    <source>
        <strain evidence="3 4">DSM 27192</strain>
    </source>
</reference>
<accession>A0A427XRH4</accession>
<dbReference type="STRING" id="1890683.A0A427XRH4"/>
<dbReference type="EMBL" id="RSCD01000031">
    <property type="protein sequence ID" value="RSH81391.1"/>
    <property type="molecule type" value="Genomic_DNA"/>
</dbReference>
<dbReference type="SMART" id="SM01273">
    <property type="entry name" value="Mago-bind"/>
    <property type="match status" value="1"/>
</dbReference>
<dbReference type="AlphaFoldDB" id="A0A427XRH4"/>
<dbReference type="Proteomes" id="UP000279259">
    <property type="component" value="Unassembled WGS sequence"/>
</dbReference>
<feature type="compositionally biased region" description="Polar residues" evidence="1">
    <location>
        <begin position="308"/>
        <end position="319"/>
    </location>
</feature>
<evidence type="ECO:0000313" key="3">
    <source>
        <dbReference type="EMBL" id="RSH81391.1"/>
    </source>
</evidence>
<evidence type="ECO:0000313" key="4">
    <source>
        <dbReference type="Proteomes" id="UP000279259"/>
    </source>
</evidence>
<dbReference type="GO" id="GO:0035145">
    <property type="term" value="C:exon-exon junction complex"/>
    <property type="evidence" value="ECO:0007669"/>
    <property type="project" value="TreeGrafter"/>
</dbReference>
<protein>
    <recommendedName>
        <fullName evidence="2">WIBG Mago-binding domain-containing protein</fullName>
    </recommendedName>
</protein>
<proteinExistence type="predicted"/>
<dbReference type="InterPro" id="IPR039333">
    <property type="entry name" value="PYM1"/>
</dbReference>
<feature type="domain" description="WIBG Mago-binding" evidence="2">
    <location>
        <begin position="22"/>
        <end position="48"/>
    </location>
</feature>
<feature type="compositionally biased region" description="Basic and acidic residues" evidence="1">
    <location>
        <begin position="145"/>
        <end position="154"/>
    </location>
</feature>
<evidence type="ECO:0000256" key="1">
    <source>
        <dbReference type="SAM" id="MobiDB-lite"/>
    </source>
</evidence>
<feature type="compositionally biased region" description="Basic and acidic residues" evidence="1">
    <location>
        <begin position="348"/>
        <end position="362"/>
    </location>
</feature>
<dbReference type="SUPFAM" id="SSF101931">
    <property type="entry name" value="Pym (Within the bgcn gene intron protein, WIBG), N-terminal domain"/>
    <property type="match status" value="1"/>
</dbReference>
<keyword evidence="4" id="KW-1185">Reference proteome</keyword>
<name>A0A427XRH4_9TREE</name>
<feature type="compositionally biased region" description="Low complexity" evidence="1">
    <location>
        <begin position="221"/>
        <end position="241"/>
    </location>
</feature>
<organism evidence="3 4">
    <name type="scientific">Saitozyma podzolica</name>
    <dbReference type="NCBI Taxonomy" id="1890683"/>
    <lineage>
        <taxon>Eukaryota</taxon>
        <taxon>Fungi</taxon>
        <taxon>Dikarya</taxon>
        <taxon>Basidiomycota</taxon>
        <taxon>Agaricomycotina</taxon>
        <taxon>Tremellomycetes</taxon>
        <taxon>Tremellales</taxon>
        <taxon>Trimorphomycetaceae</taxon>
        <taxon>Saitozyma</taxon>
    </lineage>
</organism>
<dbReference type="PANTHER" id="PTHR22959">
    <property type="entry name" value="PYM PROTEIN"/>
    <property type="match status" value="1"/>
</dbReference>
<dbReference type="OrthoDB" id="21625at2759"/>
<dbReference type="GO" id="GO:0003723">
    <property type="term" value="F:RNA binding"/>
    <property type="evidence" value="ECO:0007669"/>
    <property type="project" value="TreeGrafter"/>
</dbReference>
<dbReference type="InterPro" id="IPR036348">
    <property type="entry name" value="WIBG_N_sf"/>
</dbReference>
<dbReference type="GO" id="GO:1903259">
    <property type="term" value="P:exon-exon junction complex disassembly"/>
    <property type="evidence" value="ECO:0007669"/>
    <property type="project" value="InterPro"/>
</dbReference>
<evidence type="ECO:0000259" key="2">
    <source>
        <dbReference type="SMART" id="SM01273"/>
    </source>
</evidence>
<comment type="caution">
    <text evidence="3">The sequence shown here is derived from an EMBL/GenBank/DDBJ whole genome shotgun (WGS) entry which is preliminary data.</text>
</comment>
<feature type="compositionally biased region" description="Gly residues" evidence="1">
    <location>
        <begin position="172"/>
        <end position="185"/>
    </location>
</feature>
<dbReference type="GO" id="GO:0005737">
    <property type="term" value="C:cytoplasm"/>
    <property type="evidence" value="ECO:0007669"/>
    <property type="project" value="TreeGrafter"/>
</dbReference>
<feature type="compositionally biased region" description="Basic and acidic residues" evidence="1">
    <location>
        <begin position="384"/>
        <end position="394"/>
    </location>
</feature>
<gene>
    <name evidence="3" type="ORF">EHS25_006923</name>
</gene>
<dbReference type="InterPro" id="IPR015362">
    <property type="entry name" value="WIBG_mago-bd"/>
</dbReference>
<sequence length="400" mass="40635">MSLPPLNPEKTAAGIVVDPRTLERVVPSSKRSDGTVRKELKIRPGFTPQEDVGRFRTTRQQASDVAKGVIPGSGRPARPRAPDPNNPFAQPIAVPAAAKSKAQLKNEKRREKKRAGATVVDKAWDESEDDDVDAGGDGMQEAFDEADRKHREETAADSEAGPPVASEEGFAGLDGGLEDGGGGAPEEGVGEAVVGGGANLEEKRSPGDEFIESPPPHTPDTAEAASPSVPAPPASTSASAKTKADPAWRTRAPQAGAAGATSQSAAAAAGKSGPAPTGSTGKASARPHPIQGGRQGPIGLAHPPPASQPQARNSASKGKSQAGRGATSKPGAGPTGTGTNSGATKASEGPRTRKEVRVREGGANDVSSLAARVRNMVIASQTPPRERKAKDAVPKTEGGA</sequence>
<dbReference type="Pfam" id="PF09282">
    <property type="entry name" value="Mago-bind"/>
    <property type="match status" value="1"/>
</dbReference>